<dbReference type="AlphaFoldDB" id="B6TC08"/>
<reference evidence="1" key="1">
    <citation type="journal article" date="2009" name="Plant Mol. Biol.">
        <title>Insights into corn genes derived from large-scale cDNA sequencing.</title>
        <authorList>
            <person name="Alexandrov N.N."/>
            <person name="Brover V.V."/>
            <person name="Freidin S."/>
            <person name="Troukhan M.E."/>
            <person name="Tatarinova T.V."/>
            <person name="Zhang H."/>
            <person name="Swaller T.J."/>
            <person name="Lu Y.P."/>
            <person name="Bouck J."/>
            <person name="Flavell R.B."/>
            <person name="Feldmann K.A."/>
        </authorList>
    </citation>
    <scope>NUCLEOTIDE SEQUENCE</scope>
</reference>
<dbReference type="EMBL" id="EU962523">
    <property type="protein sequence ID" value="ACG34641.1"/>
    <property type="molecule type" value="mRNA"/>
</dbReference>
<protein>
    <submittedName>
        <fullName evidence="1">Uncharacterized protein</fullName>
    </submittedName>
</protein>
<accession>B6TC08</accession>
<sequence length="63" mass="7105">MLSRLELGTTGLKTLTREVMDVLIDKPKHVTLGRWKRRSFGPHRSSTSLLMSMSSTRLVVCCS</sequence>
<proteinExistence type="evidence at transcript level"/>
<evidence type="ECO:0000313" key="1">
    <source>
        <dbReference type="EMBL" id="ACG34641.1"/>
    </source>
</evidence>
<organism evidence="1">
    <name type="scientific">Zea mays</name>
    <name type="common">Maize</name>
    <dbReference type="NCBI Taxonomy" id="4577"/>
    <lineage>
        <taxon>Eukaryota</taxon>
        <taxon>Viridiplantae</taxon>
        <taxon>Streptophyta</taxon>
        <taxon>Embryophyta</taxon>
        <taxon>Tracheophyta</taxon>
        <taxon>Spermatophyta</taxon>
        <taxon>Magnoliopsida</taxon>
        <taxon>Liliopsida</taxon>
        <taxon>Poales</taxon>
        <taxon>Poaceae</taxon>
        <taxon>PACMAD clade</taxon>
        <taxon>Panicoideae</taxon>
        <taxon>Andropogonodae</taxon>
        <taxon>Andropogoneae</taxon>
        <taxon>Tripsacinae</taxon>
        <taxon>Zea</taxon>
    </lineage>
</organism>
<name>B6TC08_MAIZE</name>